<feature type="chain" id="PRO_5007300048" description="Chaoptin-like Protein" evidence="3">
    <location>
        <begin position="24"/>
        <end position="414"/>
    </location>
</feature>
<evidence type="ECO:0008006" key="6">
    <source>
        <dbReference type="Google" id="ProtNLM"/>
    </source>
</evidence>
<dbReference type="InterPro" id="IPR003591">
    <property type="entry name" value="Leu-rich_rpt_typical-subtyp"/>
</dbReference>
<evidence type="ECO:0000256" key="3">
    <source>
        <dbReference type="SAM" id="SignalP"/>
    </source>
</evidence>
<organism evidence="4 5">
    <name type="scientific">Tribolium castaneum</name>
    <name type="common">Red flour beetle</name>
    <dbReference type="NCBI Taxonomy" id="7070"/>
    <lineage>
        <taxon>Eukaryota</taxon>
        <taxon>Metazoa</taxon>
        <taxon>Ecdysozoa</taxon>
        <taxon>Arthropoda</taxon>
        <taxon>Hexapoda</taxon>
        <taxon>Insecta</taxon>
        <taxon>Pterygota</taxon>
        <taxon>Neoptera</taxon>
        <taxon>Endopterygota</taxon>
        <taxon>Coleoptera</taxon>
        <taxon>Polyphaga</taxon>
        <taxon>Cucujiformia</taxon>
        <taxon>Tenebrionidae</taxon>
        <taxon>Tenebrionidae incertae sedis</taxon>
        <taxon>Tribolium</taxon>
    </lineage>
</organism>
<dbReference type="EMBL" id="KQ971338">
    <property type="protein sequence ID" value="KYB27889.1"/>
    <property type="molecule type" value="Genomic_DNA"/>
</dbReference>
<evidence type="ECO:0000256" key="2">
    <source>
        <dbReference type="ARBA" id="ARBA00022737"/>
    </source>
</evidence>
<keyword evidence="3" id="KW-0732">Signal</keyword>
<evidence type="ECO:0000313" key="4">
    <source>
        <dbReference type="EMBL" id="KYB27889.1"/>
    </source>
</evidence>
<dbReference type="PANTHER" id="PTHR45617:SF178">
    <property type="entry name" value="ASTROCYTIC LEUCINE-RICH REPEAT MOLECULE-RELATED"/>
    <property type="match status" value="1"/>
</dbReference>
<reference evidence="4 5" key="2">
    <citation type="journal article" date="2010" name="Nucleic Acids Res.">
        <title>BeetleBase in 2010: revisions to provide comprehensive genomic information for Tribolium castaneum.</title>
        <authorList>
            <person name="Kim H.S."/>
            <person name="Murphy T."/>
            <person name="Xia J."/>
            <person name="Caragea D."/>
            <person name="Park Y."/>
            <person name="Beeman R.W."/>
            <person name="Lorenzen M.D."/>
            <person name="Butcher S."/>
            <person name="Manak J.R."/>
            <person name="Brown S.J."/>
        </authorList>
    </citation>
    <scope>GENOME REANNOTATION</scope>
    <source>
        <strain evidence="4 5">Georgia GA2</strain>
    </source>
</reference>
<proteinExistence type="predicted"/>
<dbReference type="InParanoid" id="A0A139WIY3"/>
<dbReference type="AlphaFoldDB" id="A0A139WIY3"/>
<name>A0A139WIY3_TRICA</name>
<keyword evidence="5" id="KW-1185">Reference proteome</keyword>
<dbReference type="SMART" id="SM00369">
    <property type="entry name" value="LRR_TYP"/>
    <property type="match status" value="5"/>
</dbReference>
<reference evidence="4 5" key="1">
    <citation type="journal article" date="2008" name="Nature">
        <title>The genome of the model beetle and pest Tribolium castaneum.</title>
        <authorList>
            <consortium name="Tribolium Genome Sequencing Consortium"/>
            <person name="Richards S."/>
            <person name="Gibbs R.A."/>
            <person name="Weinstock G.M."/>
            <person name="Brown S.J."/>
            <person name="Denell R."/>
            <person name="Beeman R.W."/>
            <person name="Gibbs R."/>
            <person name="Beeman R.W."/>
            <person name="Brown S.J."/>
            <person name="Bucher G."/>
            <person name="Friedrich M."/>
            <person name="Grimmelikhuijzen C.J."/>
            <person name="Klingler M."/>
            <person name="Lorenzen M."/>
            <person name="Richards S."/>
            <person name="Roth S."/>
            <person name="Schroder R."/>
            <person name="Tautz D."/>
            <person name="Zdobnov E.M."/>
            <person name="Muzny D."/>
            <person name="Gibbs R.A."/>
            <person name="Weinstock G.M."/>
            <person name="Attaway T."/>
            <person name="Bell S."/>
            <person name="Buhay C.J."/>
            <person name="Chandrabose M.N."/>
            <person name="Chavez D."/>
            <person name="Clerk-Blankenburg K.P."/>
            <person name="Cree A."/>
            <person name="Dao M."/>
            <person name="Davis C."/>
            <person name="Chacko J."/>
            <person name="Dinh H."/>
            <person name="Dugan-Rocha S."/>
            <person name="Fowler G."/>
            <person name="Garner T.T."/>
            <person name="Garnes J."/>
            <person name="Gnirke A."/>
            <person name="Hawes A."/>
            <person name="Hernandez J."/>
            <person name="Hines S."/>
            <person name="Holder M."/>
            <person name="Hume J."/>
            <person name="Jhangiani S.N."/>
            <person name="Joshi V."/>
            <person name="Khan Z.M."/>
            <person name="Jackson L."/>
            <person name="Kovar C."/>
            <person name="Kowis A."/>
            <person name="Lee S."/>
            <person name="Lewis L.R."/>
            <person name="Margolis J."/>
            <person name="Morgan M."/>
            <person name="Nazareth L.V."/>
            <person name="Nguyen N."/>
            <person name="Okwuonu G."/>
            <person name="Parker D."/>
            <person name="Richards S."/>
            <person name="Ruiz S.J."/>
            <person name="Santibanez J."/>
            <person name="Savard J."/>
            <person name="Scherer S.E."/>
            <person name="Schneider B."/>
            <person name="Sodergren E."/>
            <person name="Tautz D."/>
            <person name="Vattahil S."/>
            <person name="Villasana D."/>
            <person name="White C.S."/>
            <person name="Wright R."/>
            <person name="Park Y."/>
            <person name="Beeman R.W."/>
            <person name="Lord J."/>
            <person name="Oppert B."/>
            <person name="Lorenzen M."/>
            <person name="Brown S."/>
            <person name="Wang L."/>
            <person name="Savard J."/>
            <person name="Tautz D."/>
            <person name="Richards S."/>
            <person name="Weinstock G."/>
            <person name="Gibbs R.A."/>
            <person name="Liu Y."/>
            <person name="Worley K."/>
            <person name="Weinstock G."/>
            <person name="Elsik C.G."/>
            <person name="Reese J.T."/>
            <person name="Elhaik E."/>
            <person name="Landan G."/>
            <person name="Graur D."/>
            <person name="Arensburger P."/>
            <person name="Atkinson P."/>
            <person name="Beeman R.W."/>
            <person name="Beidler J."/>
            <person name="Brown S.J."/>
            <person name="Demuth J.P."/>
            <person name="Drury D.W."/>
            <person name="Du Y.Z."/>
            <person name="Fujiwara H."/>
            <person name="Lorenzen M."/>
            <person name="Maselli V."/>
            <person name="Osanai M."/>
            <person name="Park Y."/>
            <person name="Robertson H.M."/>
            <person name="Tu Z."/>
            <person name="Wang J.J."/>
            <person name="Wang S."/>
            <person name="Richards S."/>
            <person name="Song H."/>
            <person name="Zhang L."/>
            <person name="Sodergren E."/>
            <person name="Werner D."/>
            <person name="Stanke M."/>
            <person name="Morgenstern B."/>
            <person name="Solovyev V."/>
            <person name="Kosarev P."/>
            <person name="Brown G."/>
            <person name="Chen H.C."/>
            <person name="Ermolaeva O."/>
            <person name="Hlavina W."/>
            <person name="Kapustin Y."/>
            <person name="Kiryutin B."/>
            <person name="Kitts P."/>
            <person name="Maglott D."/>
            <person name="Pruitt K."/>
            <person name="Sapojnikov V."/>
            <person name="Souvorov A."/>
            <person name="Mackey A.J."/>
            <person name="Waterhouse R.M."/>
            <person name="Wyder S."/>
            <person name="Zdobnov E.M."/>
            <person name="Zdobnov E.M."/>
            <person name="Wyder S."/>
            <person name="Kriventseva E.V."/>
            <person name="Kadowaki T."/>
            <person name="Bork P."/>
            <person name="Aranda M."/>
            <person name="Bao R."/>
            <person name="Beermann A."/>
            <person name="Berns N."/>
            <person name="Bolognesi R."/>
            <person name="Bonneton F."/>
            <person name="Bopp D."/>
            <person name="Brown S.J."/>
            <person name="Bucher G."/>
            <person name="Butts T."/>
            <person name="Chaumot A."/>
            <person name="Denell R.E."/>
            <person name="Ferrier D.E."/>
            <person name="Friedrich M."/>
            <person name="Gordon C.M."/>
            <person name="Jindra M."/>
            <person name="Klingler M."/>
            <person name="Lan Q."/>
            <person name="Lattorff H.M."/>
            <person name="Laudet V."/>
            <person name="von Levetsow C."/>
            <person name="Liu Z."/>
            <person name="Lutz R."/>
            <person name="Lynch J.A."/>
            <person name="da Fonseca R.N."/>
            <person name="Posnien N."/>
            <person name="Reuter R."/>
            <person name="Roth S."/>
            <person name="Savard J."/>
            <person name="Schinko J.B."/>
            <person name="Schmitt C."/>
            <person name="Schoppmeier M."/>
            <person name="Schroder R."/>
            <person name="Shippy T.D."/>
            <person name="Simonnet F."/>
            <person name="Marques-Souza H."/>
            <person name="Tautz D."/>
            <person name="Tomoyasu Y."/>
            <person name="Trauner J."/>
            <person name="Van der Zee M."/>
            <person name="Vervoort M."/>
            <person name="Wittkopp N."/>
            <person name="Wimmer E.A."/>
            <person name="Yang X."/>
            <person name="Jones A.K."/>
            <person name="Sattelle D.B."/>
            <person name="Ebert P.R."/>
            <person name="Nelson D."/>
            <person name="Scott J.G."/>
            <person name="Beeman R.W."/>
            <person name="Muthukrishnan S."/>
            <person name="Kramer K.J."/>
            <person name="Arakane Y."/>
            <person name="Beeman R.W."/>
            <person name="Zhu Q."/>
            <person name="Hogenkamp D."/>
            <person name="Dixit R."/>
            <person name="Oppert B."/>
            <person name="Jiang H."/>
            <person name="Zou Z."/>
            <person name="Marshall J."/>
            <person name="Elpidina E."/>
            <person name="Vinokurov K."/>
            <person name="Oppert C."/>
            <person name="Zou Z."/>
            <person name="Evans J."/>
            <person name="Lu Z."/>
            <person name="Zhao P."/>
            <person name="Sumathipala N."/>
            <person name="Altincicek B."/>
            <person name="Vilcinskas A."/>
            <person name="Williams M."/>
            <person name="Hultmark D."/>
            <person name="Hetru C."/>
            <person name="Jiang H."/>
            <person name="Grimmelikhuijzen C.J."/>
            <person name="Hauser F."/>
            <person name="Cazzamali G."/>
            <person name="Williamson M."/>
            <person name="Park Y."/>
            <person name="Li B."/>
            <person name="Tanaka Y."/>
            <person name="Predel R."/>
            <person name="Neupert S."/>
            <person name="Schachtner J."/>
            <person name="Verleyen P."/>
            <person name="Raible F."/>
            <person name="Bork P."/>
            <person name="Friedrich M."/>
            <person name="Walden K.K."/>
            <person name="Robertson H.M."/>
            <person name="Angeli S."/>
            <person name="Foret S."/>
            <person name="Bucher G."/>
            <person name="Schuetz S."/>
            <person name="Maleszka R."/>
            <person name="Wimmer E.A."/>
            <person name="Beeman R.W."/>
            <person name="Lorenzen M."/>
            <person name="Tomoyasu Y."/>
            <person name="Miller S.C."/>
            <person name="Grossmann D."/>
            <person name="Bucher G."/>
        </authorList>
    </citation>
    <scope>NUCLEOTIDE SEQUENCE [LARGE SCALE GENOMIC DNA]</scope>
    <source>
        <strain evidence="4 5">Georgia GA2</strain>
    </source>
</reference>
<dbReference type="InterPro" id="IPR032675">
    <property type="entry name" value="LRR_dom_sf"/>
</dbReference>
<dbReference type="SUPFAM" id="SSF52058">
    <property type="entry name" value="L domain-like"/>
    <property type="match status" value="1"/>
</dbReference>
<gene>
    <name evidence="4" type="primary">AUGUSTUS-3.0.2_32777</name>
    <name evidence="4" type="ORF">TcasGA2_TC032777</name>
</gene>
<dbReference type="Pfam" id="PF13855">
    <property type="entry name" value="LRR_8"/>
    <property type="match status" value="1"/>
</dbReference>
<dbReference type="Proteomes" id="UP000007266">
    <property type="component" value="Linkage group 4"/>
</dbReference>
<dbReference type="PANTHER" id="PTHR45617">
    <property type="entry name" value="LEUCINE RICH REPEAT FAMILY PROTEIN"/>
    <property type="match status" value="1"/>
</dbReference>
<feature type="signal peptide" evidence="3">
    <location>
        <begin position="1"/>
        <end position="23"/>
    </location>
</feature>
<keyword evidence="1" id="KW-0433">Leucine-rich repeat</keyword>
<evidence type="ECO:0000256" key="1">
    <source>
        <dbReference type="ARBA" id="ARBA00022614"/>
    </source>
</evidence>
<dbReference type="InterPro" id="IPR001611">
    <property type="entry name" value="Leu-rich_rpt"/>
</dbReference>
<dbReference type="STRING" id="7070.A0A139WIY3"/>
<dbReference type="PROSITE" id="PS51450">
    <property type="entry name" value="LRR"/>
    <property type="match status" value="2"/>
</dbReference>
<accession>A0A139WIY3</accession>
<dbReference type="Gene3D" id="3.80.10.10">
    <property type="entry name" value="Ribonuclease Inhibitor"/>
    <property type="match status" value="2"/>
</dbReference>
<sequence>MFASFYAKLIFIVLVSLFKQINCKCVQSYATICDTIEDVEQLSDKASFMDIIVGNVTRRANPLKSYDLYELIPFKKLMSLTIIGQLDRISPLAMRCEFDYELKVLNFYNNDIKKLEKWSIPNLTLQKVSLVNNNIEVIEPGVLSLGSKIEIMDLSDNKIEVIENFVFRFWFKGAGVTKTLILRNNRISYIQVNSFPETLKILYLDGNKLREIQDGVIQPLSELLELSLSRNQLYKVPNLSNATQLQFLNLSFNNLETVNNATFQNLTRISLIDLSNNKIKEISFAYFSYLIRRRVPFVLSLGFNEMMGFDFGNVTRNFENNVELFLYGNPFGCKEFDKIQVAMKDLKIKQNACDAKFHSEGKTPYCLDYQIIQPWDLPYPVKQFLKSIENNRKLISCSLYPVHYINQLGVSCVA</sequence>
<keyword evidence="2" id="KW-0677">Repeat</keyword>
<protein>
    <recommendedName>
        <fullName evidence="6">Chaoptin-like Protein</fullName>
    </recommendedName>
</protein>
<evidence type="ECO:0000313" key="5">
    <source>
        <dbReference type="Proteomes" id="UP000007266"/>
    </source>
</evidence>